<dbReference type="AlphaFoldDB" id="A0A4P6FI68"/>
<keyword evidence="3" id="KW-0804">Transcription</keyword>
<evidence type="ECO:0000256" key="1">
    <source>
        <dbReference type="ARBA" id="ARBA00023015"/>
    </source>
</evidence>
<dbReference type="OrthoDB" id="4268837at2"/>
<feature type="domain" description="HTH lacI-type" evidence="4">
    <location>
        <begin position="11"/>
        <end position="65"/>
    </location>
</feature>
<dbReference type="GO" id="GO:0003700">
    <property type="term" value="F:DNA-binding transcription factor activity"/>
    <property type="evidence" value="ECO:0007669"/>
    <property type="project" value="TreeGrafter"/>
</dbReference>
<dbReference type="InterPro" id="IPR010982">
    <property type="entry name" value="Lambda_DNA-bd_dom_sf"/>
</dbReference>
<reference evidence="5 6" key="1">
    <citation type="submission" date="2019-01" db="EMBL/GenBank/DDBJ databases">
        <title>Genome sequencing of strain FW10M-9.</title>
        <authorList>
            <person name="Heo J."/>
            <person name="Kim S.-J."/>
            <person name="Kim J.-S."/>
            <person name="Hong S.-B."/>
            <person name="Kwon S.-W."/>
        </authorList>
    </citation>
    <scope>NUCLEOTIDE SEQUENCE [LARGE SCALE GENOMIC DNA]</scope>
    <source>
        <strain evidence="5 6">FW10M-9</strain>
    </source>
</reference>
<dbReference type="PROSITE" id="PS00356">
    <property type="entry name" value="HTH_LACI_1"/>
    <property type="match status" value="1"/>
</dbReference>
<dbReference type="InterPro" id="IPR028082">
    <property type="entry name" value="Peripla_BP_I"/>
</dbReference>
<organism evidence="5 6">
    <name type="scientific">Xylanimonas protaetiae</name>
    <dbReference type="NCBI Taxonomy" id="2509457"/>
    <lineage>
        <taxon>Bacteria</taxon>
        <taxon>Bacillati</taxon>
        <taxon>Actinomycetota</taxon>
        <taxon>Actinomycetes</taxon>
        <taxon>Micrococcales</taxon>
        <taxon>Promicromonosporaceae</taxon>
        <taxon>Xylanimonas</taxon>
    </lineage>
</organism>
<dbReference type="SUPFAM" id="SSF47413">
    <property type="entry name" value="lambda repressor-like DNA-binding domains"/>
    <property type="match status" value="1"/>
</dbReference>
<keyword evidence="6" id="KW-1185">Reference proteome</keyword>
<dbReference type="SUPFAM" id="SSF53822">
    <property type="entry name" value="Periplasmic binding protein-like I"/>
    <property type="match status" value="1"/>
</dbReference>
<evidence type="ECO:0000256" key="3">
    <source>
        <dbReference type="ARBA" id="ARBA00023163"/>
    </source>
</evidence>
<dbReference type="InterPro" id="IPR046335">
    <property type="entry name" value="LacI/GalR-like_sensor"/>
</dbReference>
<dbReference type="Pfam" id="PF13377">
    <property type="entry name" value="Peripla_BP_3"/>
    <property type="match status" value="1"/>
</dbReference>
<keyword evidence="2" id="KW-0238">DNA-binding</keyword>
<proteinExistence type="predicted"/>
<dbReference type="EMBL" id="CP035493">
    <property type="protein sequence ID" value="QAY70258.1"/>
    <property type="molecule type" value="Genomic_DNA"/>
</dbReference>
<dbReference type="PROSITE" id="PS50932">
    <property type="entry name" value="HTH_LACI_2"/>
    <property type="match status" value="1"/>
</dbReference>
<evidence type="ECO:0000313" key="5">
    <source>
        <dbReference type="EMBL" id="QAY70258.1"/>
    </source>
</evidence>
<evidence type="ECO:0000313" key="6">
    <source>
        <dbReference type="Proteomes" id="UP000292118"/>
    </source>
</evidence>
<dbReference type="CDD" id="cd06267">
    <property type="entry name" value="PBP1_LacI_sugar_binding-like"/>
    <property type="match status" value="1"/>
</dbReference>
<dbReference type="KEGG" id="xya:ET471_09615"/>
<dbReference type="CDD" id="cd01392">
    <property type="entry name" value="HTH_LacI"/>
    <property type="match status" value="1"/>
</dbReference>
<gene>
    <name evidence="5" type="ORF">ET471_09615</name>
</gene>
<name>A0A4P6FI68_9MICO</name>
<dbReference type="InterPro" id="IPR000843">
    <property type="entry name" value="HTH_LacI"/>
</dbReference>
<evidence type="ECO:0000259" key="4">
    <source>
        <dbReference type="PROSITE" id="PS50932"/>
    </source>
</evidence>
<protein>
    <submittedName>
        <fullName evidence="5">LacI family transcriptional regulator</fullName>
    </submittedName>
</protein>
<dbReference type="Proteomes" id="UP000292118">
    <property type="component" value="Chromosome"/>
</dbReference>
<dbReference type="Gene3D" id="1.10.260.40">
    <property type="entry name" value="lambda repressor-like DNA-binding domains"/>
    <property type="match status" value="1"/>
</dbReference>
<accession>A0A4P6FI68</accession>
<dbReference type="SMART" id="SM00354">
    <property type="entry name" value="HTH_LACI"/>
    <property type="match status" value="1"/>
</dbReference>
<dbReference type="Gene3D" id="3.40.50.2300">
    <property type="match status" value="2"/>
</dbReference>
<keyword evidence="1" id="KW-0805">Transcription regulation</keyword>
<sequence>MTSPAGGGRRPTIRDVAAASGVSRGTVSRYINGGHWVSAESRTAIEAAIRATGFQANPHARALATGRSGAVGFLITEPQHLLFDDPVFALMLRGATAATAARDLQLVLLMASDEADRRRVVDYVTARHIDGVMLASTHRSDPMLGTLLRHEVPTVTLGVALGHEGRVSSVTADDRLGGREATRYLLSRGRRRVATITGPEGTPGGVLRHEGYHEALGESYDERLVVHGDYARASGRAGMAELLDRDPGVDAVFAHNDIMALGAIEELHDRGLTVPGDVAVVGFDDSGPGERSRPALTTMRQPYERLAFEMVRLLVAAIEGEPPSGVVMPATLVARESA</sequence>
<evidence type="ECO:0000256" key="2">
    <source>
        <dbReference type="ARBA" id="ARBA00023125"/>
    </source>
</evidence>
<dbReference type="Pfam" id="PF00356">
    <property type="entry name" value="LacI"/>
    <property type="match status" value="1"/>
</dbReference>
<dbReference type="PANTHER" id="PTHR30146:SF109">
    <property type="entry name" value="HTH-TYPE TRANSCRIPTIONAL REGULATOR GALS"/>
    <property type="match status" value="1"/>
</dbReference>
<dbReference type="PANTHER" id="PTHR30146">
    <property type="entry name" value="LACI-RELATED TRANSCRIPTIONAL REPRESSOR"/>
    <property type="match status" value="1"/>
</dbReference>
<dbReference type="GO" id="GO:0000976">
    <property type="term" value="F:transcription cis-regulatory region binding"/>
    <property type="evidence" value="ECO:0007669"/>
    <property type="project" value="TreeGrafter"/>
</dbReference>